<dbReference type="EMBL" id="JAGTXO010000006">
    <property type="protein sequence ID" value="KAG8467520.1"/>
    <property type="molecule type" value="Genomic_DNA"/>
</dbReference>
<accession>A0A8J5XTA2</accession>
<dbReference type="OrthoDB" id="10514247at2759"/>
<feature type="chain" id="PRO_5035243982" description="Plastid lipid-associated protein/fibrillin conserved domain-containing protein" evidence="1">
    <location>
        <begin position="21"/>
        <end position="238"/>
    </location>
</feature>
<keyword evidence="1" id="KW-0732">Signal</keyword>
<sequence length="238" mass="24538">MPHMKALGLVLLACAGPAGALSRLPASRVRVHSAVGHVRARVLAAESDGGGFLGGLMKKAGELFSPKDEAKQKKAELSKRQREVDTSVDKLLEGTGLFGALMAPALKTLGGAFSEAMAEQSEDVSIVLDALDRALQRDARVSQSLGGSVAAGSPMSQSFSRMSIDGVTQKRVFLVVAISGARATGSAQVQAVLDGSGAITNFDVVFNGPRVGQIRLATAGGQVQSDPDVIDVDVIDVS</sequence>
<proteinExistence type="predicted"/>
<evidence type="ECO:0008006" key="4">
    <source>
        <dbReference type="Google" id="ProtNLM"/>
    </source>
</evidence>
<keyword evidence="3" id="KW-1185">Reference proteome</keyword>
<reference evidence="2" key="1">
    <citation type="submission" date="2021-05" db="EMBL/GenBank/DDBJ databases">
        <title>The genome of the haptophyte Pavlova lutheri (Diacronema luteri, Pavlovales) - a model for lipid biosynthesis in eukaryotic algae.</title>
        <authorList>
            <person name="Hulatt C.J."/>
            <person name="Posewitz M.C."/>
        </authorList>
    </citation>
    <scope>NUCLEOTIDE SEQUENCE</scope>
    <source>
        <strain evidence="2">NIVA-4/92</strain>
    </source>
</reference>
<evidence type="ECO:0000256" key="1">
    <source>
        <dbReference type="SAM" id="SignalP"/>
    </source>
</evidence>
<evidence type="ECO:0000313" key="2">
    <source>
        <dbReference type="EMBL" id="KAG8467520.1"/>
    </source>
</evidence>
<gene>
    <name evidence="2" type="ORF">KFE25_000836</name>
</gene>
<organism evidence="2 3">
    <name type="scientific">Diacronema lutheri</name>
    <name type="common">Unicellular marine alga</name>
    <name type="synonym">Monochrysis lutheri</name>
    <dbReference type="NCBI Taxonomy" id="2081491"/>
    <lineage>
        <taxon>Eukaryota</taxon>
        <taxon>Haptista</taxon>
        <taxon>Haptophyta</taxon>
        <taxon>Pavlovophyceae</taxon>
        <taxon>Pavlovales</taxon>
        <taxon>Pavlovaceae</taxon>
        <taxon>Diacronema</taxon>
    </lineage>
</organism>
<comment type="caution">
    <text evidence="2">The sequence shown here is derived from an EMBL/GenBank/DDBJ whole genome shotgun (WGS) entry which is preliminary data.</text>
</comment>
<dbReference type="AlphaFoldDB" id="A0A8J5XTA2"/>
<dbReference type="Proteomes" id="UP000751190">
    <property type="component" value="Unassembled WGS sequence"/>
</dbReference>
<feature type="signal peptide" evidence="1">
    <location>
        <begin position="1"/>
        <end position="20"/>
    </location>
</feature>
<name>A0A8J5XTA2_DIALT</name>
<evidence type="ECO:0000313" key="3">
    <source>
        <dbReference type="Proteomes" id="UP000751190"/>
    </source>
</evidence>
<protein>
    <recommendedName>
        <fullName evidence="4">Plastid lipid-associated protein/fibrillin conserved domain-containing protein</fullName>
    </recommendedName>
</protein>